<evidence type="ECO:0000313" key="1">
    <source>
        <dbReference type="EMBL" id="PWN46826.1"/>
    </source>
</evidence>
<proteinExistence type="predicted"/>
<dbReference type="Proteomes" id="UP000245626">
    <property type="component" value="Unassembled WGS sequence"/>
</dbReference>
<keyword evidence="2" id="KW-1185">Reference proteome</keyword>
<dbReference type="EMBL" id="KZ820686">
    <property type="protein sequence ID" value="PWN46826.1"/>
    <property type="molecule type" value="Genomic_DNA"/>
</dbReference>
<gene>
    <name evidence="1" type="ORF">IE53DRAFT_391019</name>
</gene>
<evidence type="ECO:0000313" key="2">
    <source>
        <dbReference type="Proteomes" id="UP000245626"/>
    </source>
</evidence>
<protein>
    <submittedName>
        <fullName evidence="1">Uncharacterized protein</fullName>
    </submittedName>
</protein>
<organism evidence="1 2">
    <name type="scientific">Violaceomyces palustris</name>
    <dbReference type="NCBI Taxonomy" id="1673888"/>
    <lineage>
        <taxon>Eukaryota</taxon>
        <taxon>Fungi</taxon>
        <taxon>Dikarya</taxon>
        <taxon>Basidiomycota</taxon>
        <taxon>Ustilaginomycotina</taxon>
        <taxon>Ustilaginomycetes</taxon>
        <taxon>Violaceomycetales</taxon>
        <taxon>Violaceomycetaceae</taxon>
        <taxon>Violaceomyces</taxon>
    </lineage>
</organism>
<accession>A0ACD0NLZ7</accession>
<reference evidence="1 2" key="1">
    <citation type="journal article" date="2018" name="Mol. Biol. Evol.">
        <title>Broad Genomic Sampling Reveals a Smut Pathogenic Ancestry of the Fungal Clade Ustilaginomycotina.</title>
        <authorList>
            <person name="Kijpornyongpan T."/>
            <person name="Mondo S.J."/>
            <person name="Barry K."/>
            <person name="Sandor L."/>
            <person name="Lee J."/>
            <person name="Lipzen A."/>
            <person name="Pangilinan J."/>
            <person name="LaButti K."/>
            <person name="Hainaut M."/>
            <person name="Henrissat B."/>
            <person name="Grigoriev I.V."/>
            <person name="Spatafora J.W."/>
            <person name="Aime M.C."/>
        </authorList>
    </citation>
    <scope>NUCLEOTIDE SEQUENCE [LARGE SCALE GENOMIC DNA]</scope>
    <source>
        <strain evidence="1 2">SA 807</strain>
    </source>
</reference>
<name>A0ACD0NLZ7_9BASI</name>
<sequence>MAVPTASSSSGSVGVEESATKPKLRNPLKLAKVKKGPSPWSVRRDRSLGGEEEGQEGKKRKDRPTFTKSTGTGKKRKNFPESQGLSHLLSLTNSIAEEKEKEYGRREEVNREKARVIREKKRVRREMGAGTGSNQVRVGKGKAKGSDDSNQDEALSEEGEKVHLSSSSNPTKTLGRPPARIKSKAEIKASLKLESRLKTKARREARKRIKSTSEGEEQEGLKQEQEQEQEKGEDQPTESTNLDRPLKGLLKTSSKGPSAKRVTWNLP</sequence>